<evidence type="ECO:0000256" key="2">
    <source>
        <dbReference type="ARBA" id="ARBA00022679"/>
    </source>
</evidence>
<dbReference type="EMBL" id="JBICBT010000446">
    <property type="protein sequence ID" value="KAL3113479.1"/>
    <property type="molecule type" value="Genomic_DNA"/>
</dbReference>
<dbReference type="AlphaFoldDB" id="A0ABD2LEA1"/>
<name>A0ABD2LEA1_9BILA</name>
<keyword evidence="9" id="KW-1185">Reference proteome</keyword>
<evidence type="ECO:0000259" key="7">
    <source>
        <dbReference type="Pfam" id="PF08241"/>
    </source>
</evidence>
<evidence type="ECO:0000256" key="1">
    <source>
        <dbReference type="ARBA" id="ARBA00022603"/>
    </source>
</evidence>
<proteinExistence type="predicted"/>
<evidence type="ECO:0000256" key="5">
    <source>
        <dbReference type="ARBA" id="ARBA00042549"/>
    </source>
</evidence>
<dbReference type="InterPro" id="IPR029063">
    <property type="entry name" value="SAM-dependent_MTases_sf"/>
</dbReference>
<dbReference type="PANTHER" id="PTHR13090">
    <property type="entry name" value="ARGININE-HYDROXYLASE NDUFAF5, MITOCHONDRIAL"/>
    <property type="match status" value="1"/>
</dbReference>
<dbReference type="SUPFAM" id="SSF53335">
    <property type="entry name" value="S-adenosyl-L-methionine-dependent methyltransferases"/>
    <property type="match status" value="1"/>
</dbReference>
<dbReference type="PANTHER" id="PTHR13090:SF1">
    <property type="entry name" value="ARGININE-HYDROXYLASE NDUFAF5, MITOCHONDRIAL"/>
    <property type="match status" value="1"/>
</dbReference>
<dbReference type="Gene3D" id="3.40.50.150">
    <property type="entry name" value="Vaccinia Virus protein VP39"/>
    <property type="match status" value="1"/>
</dbReference>
<evidence type="ECO:0000313" key="9">
    <source>
        <dbReference type="Proteomes" id="UP001620626"/>
    </source>
</evidence>
<dbReference type="Proteomes" id="UP001620626">
    <property type="component" value="Unassembled WGS sequence"/>
</dbReference>
<organism evidence="8 9">
    <name type="scientific">Heterodera trifolii</name>
    <dbReference type="NCBI Taxonomy" id="157864"/>
    <lineage>
        <taxon>Eukaryota</taxon>
        <taxon>Metazoa</taxon>
        <taxon>Ecdysozoa</taxon>
        <taxon>Nematoda</taxon>
        <taxon>Chromadorea</taxon>
        <taxon>Rhabditida</taxon>
        <taxon>Tylenchina</taxon>
        <taxon>Tylenchomorpha</taxon>
        <taxon>Tylenchoidea</taxon>
        <taxon>Heteroderidae</taxon>
        <taxon>Heteroderinae</taxon>
        <taxon>Heterodera</taxon>
    </lineage>
</organism>
<dbReference type="CDD" id="cd02440">
    <property type="entry name" value="AdoMet_MTases"/>
    <property type="match status" value="1"/>
</dbReference>
<accession>A0ABD2LEA1</accession>
<dbReference type="Pfam" id="PF08241">
    <property type="entry name" value="Methyltransf_11"/>
    <property type="match status" value="1"/>
</dbReference>
<comment type="caution">
    <text evidence="8">The sequence shown here is derived from an EMBL/GenBank/DDBJ whole genome shotgun (WGS) entry which is preliminary data.</text>
</comment>
<dbReference type="InterPro" id="IPR050602">
    <property type="entry name" value="Malonyl-ACP_OMT"/>
</dbReference>
<dbReference type="GO" id="GO:0008168">
    <property type="term" value="F:methyltransferase activity"/>
    <property type="evidence" value="ECO:0007669"/>
    <property type="project" value="UniProtKB-KW"/>
</dbReference>
<evidence type="ECO:0000256" key="4">
    <source>
        <dbReference type="ARBA" id="ARBA00041833"/>
    </source>
</evidence>
<feature type="compositionally biased region" description="Basic and acidic residues" evidence="6">
    <location>
        <begin position="319"/>
        <end position="328"/>
    </location>
</feature>
<protein>
    <recommendedName>
        <fullName evidence="3">Arginine-hydroxylase NDUFAF5, mitochondrial</fullName>
    </recommendedName>
    <alternativeName>
        <fullName evidence="4">NADH dehydrogenase [ubiquinone] 1 alpha subcomplex assembly factor 5</fullName>
    </alternativeName>
    <alternativeName>
        <fullName evidence="5">Putative methyltransferase NDUFAF5</fullName>
    </alternativeName>
</protein>
<feature type="domain" description="Methyltransferase type 11" evidence="7">
    <location>
        <begin position="81"/>
        <end position="174"/>
    </location>
</feature>
<evidence type="ECO:0000256" key="6">
    <source>
        <dbReference type="SAM" id="MobiDB-lite"/>
    </source>
</evidence>
<evidence type="ECO:0000256" key="3">
    <source>
        <dbReference type="ARBA" id="ARBA00040937"/>
    </source>
</evidence>
<keyword evidence="1" id="KW-0489">Methyltransferase</keyword>
<reference evidence="8 9" key="1">
    <citation type="submission" date="2024-10" db="EMBL/GenBank/DDBJ databases">
        <authorList>
            <person name="Kim D."/>
        </authorList>
    </citation>
    <scope>NUCLEOTIDE SEQUENCE [LARGE SCALE GENOMIC DNA]</scope>
    <source>
        <strain evidence="8">BH-2024</strain>
    </source>
</reference>
<gene>
    <name evidence="8" type="ORF">niasHT_013589</name>
</gene>
<keyword evidence="2" id="KW-0808">Transferase</keyword>
<dbReference type="InterPro" id="IPR013216">
    <property type="entry name" value="Methyltransf_11"/>
</dbReference>
<sequence length="336" mass="37383">MPSSAVLLNTVRNAFSPRRAMSLRTLPPELKIFDRETKRKQRNWAAEQSEFGECKFIRDEFGYRIADKVFDVIRPNPLVIELGCAAGHVGPHLIGENVGCFVQCDMSEKMVARSEKAAEKEFPTLSLVADEELVPFRPQCCDLLLSCLSAHWINDLPAWFRRCFRVLSPDGAFIGGMLAGDTVNELRISLQLAESERLGGIGAHISPFVQPQDIVGMLTNAGFILTTIDVDELTVEYPNMFALMYDLQLMAESNASVNRSPNLKREILIAADCIYNAMFGEENRYPATFQMVSFIGWKSGPETKAKSAKRGSQNISLKDLPKVLESEAKVGPNSND</sequence>
<feature type="region of interest" description="Disordered" evidence="6">
    <location>
        <begin position="301"/>
        <end position="336"/>
    </location>
</feature>
<dbReference type="GO" id="GO:0032259">
    <property type="term" value="P:methylation"/>
    <property type="evidence" value="ECO:0007669"/>
    <property type="project" value="UniProtKB-KW"/>
</dbReference>
<evidence type="ECO:0000313" key="8">
    <source>
        <dbReference type="EMBL" id="KAL3113479.1"/>
    </source>
</evidence>